<proteinExistence type="inferred from homology"/>
<dbReference type="Proteomes" id="UP000824073">
    <property type="component" value="Unassembled WGS sequence"/>
</dbReference>
<feature type="transmembrane region" description="Helical" evidence="8">
    <location>
        <begin position="265"/>
        <end position="290"/>
    </location>
</feature>
<dbReference type="GO" id="GO:0055085">
    <property type="term" value="P:transmembrane transport"/>
    <property type="evidence" value="ECO:0007669"/>
    <property type="project" value="TreeGrafter"/>
</dbReference>
<evidence type="ECO:0000256" key="4">
    <source>
        <dbReference type="ARBA" id="ARBA00022475"/>
    </source>
</evidence>
<feature type="transmembrane region" description="Helical" evidence="8">
    <location>
        <begin position="9"/>
        <end position="33"/>
    </location>
</feature>
<keyword evidence="6 8" id="KW-1133">Transmembrane helix</keyword>
<feature type="transmembrane region" description="Helical" evidence="8">
    <location>
        <begin position="328"/>
        <end position="361"/>
    </location>
</feature>
<dbReference type="PANTHER" id="PTHR21716:SF53">
    <property type="entry name" value="PERMEASE PERM-RELATED"/>
    <property type="match status" value="1"/>
</dbReference>
<accession>A0A9D1LKN2</accession>
<evidence type="ECO:0000256" key="7">
    <source>
        <dbReference type="ARBA" id="ARBA00023136"/>
    </source>
</evidence>
<dbReference type="GO" id="GO:0005886">
    <property type="term" value="C:plasma membrane"/>
    <property type="evidence" value="ECO:0007669"/>
    <property type="project" value="UniProtKB-SubCell"/>
</dbReference>
<evidence type="ECO:0000256" key="2">
    <source>
        <dbReference type="ARBA" id="ARBA00009773"/>
    </source>
</evidence>
<evidence type="ECO:0000256" key="6">
    <source>
        <dbReference type="ARBA" id="ARBA00022989"/>
    </source>
</evidence>
<comment type="similarity">
    <text evidence="2">Belongs to the autoinducer-2 exporter (AI-2E) (TC 2.A.86) family.</text>
</comment>
<keyword evidence="7 8" id="KW-0472">Membrane</keyword>
<organism evidence="9 10">
    <name type="scientific">Candidatus Ventrousia excrementavium</name>
    <dbReference type="NCBI Taxonomy" id="2840961"/>
    <lineage>
        <taxon>Bacteria</taxon>
        <taxon>Bacillati</taxon>
        <taxon>Bacillota</taxon>
        <taxon>Clostridia</taxon>
        <taxon>Eubacteriales</taxon>
        <taxon>Clostridiaceae</taxon>
        <taxon>Clostridiaceae incertae sedis</taxon>
        <taxon>Candidatus Ventrousia</taxon>
    </lineage>
</organism>
<protein>
    <submittedName>
        <fullName evidence="9">AI-2E family transporter</fullName>
    </submittedName>
</protein>
<keyword evidence="3" id="KW-0813">Transport</keyword>
<dbReference type="InterPro" id="IPR002549">
    <property type="entry name" value="AI-2E-like"/>
</dbReference>
<dbReference type="Pfam" id="PF01594">
    <property type="entry name" value="AI-2E_transport"/>
    <property type="match status" value="1"/>
</dbReference>
<feature type="transmembrane region" description="Helical" evidence="8">
    <location>
        <begin position="39"/>
        <end position="57"/>
    </location>
</feature>
<feature type="transmembrane region" description="Helical" evidence="8">
    <location>
        <begin position="297"/>
        <end position="316"/>
    </location>
</feature>
<evidence type="ECO:0000313" key="9">
    <source>
        <dbReference type="EMBL" id="HIU43299.1"/>
    </source>
</evidence>
<dbReference type="EMBL" id="DVMR01000033">
    <property type="protein sequence ID" value="HIU43299.1"/>
    <property type="molecule type" value="Genomic_DNA"/>
</dbReference>
<sequence>MDKTTIKQLAVLIVGAVLLYTVVQHLSLIWALLLFIWQLFFPFFVGGCIAFILNVPMRGIETRLFANAPAKLKRFQRGISLVLALVVIFAVLFFIVRLIVPEVTNSVEILISSLPAFGRRVAAWATELAQSFPEISDLLNQISFDWQALVTSGLNTLKDMGQSLFNSTVGAAGSLVSGIVNAVIASVFAIYVLLQKEKLARQCKMLLYALLPERKVLSLLEILELASKTFSRFLSGQCVEALILGTMFFVAMTIFRFPYAVMVGALVALTALIPLVGAFIGCVIGAFLILIVDPVRAFWFVIMFLVLQQIEGNLIYPHVVGNSVGLPSIWVLVAVTVGGNLMGIAGMLLFIPICSVAYALLRGWCYQRLKERKISPRRWKT</sequence>
<dbReference type="PANTHER" id="PTHR21716">
    <property type="entry name" value="TRANSMEMBRANE PROTEIN"/>
    <property type="match status" value="1"/>
</dbReference>
<evidence type="ECO:0000256" key="5">
    <source>
        <dbReference type="ARBA" id="ARBA00022692"/>
    </source>
</evidence>
<comment type="caution">
    <text evidence="9">The sequence shown here is derived from an EMBL/GenBank/DDBJ whole genome shotgun (WGS) entry which is preliminary data.</text>
</comment>
<evidence type="ECO:0000256" key="8">
    <source>
        <dbReference type="SAM" id="Phobius"/>
    </source>
</evidence>
<keyword evidence="4" id="KW-1003">Cell membrane</keyword>
<reference evidence="9" key="1">
    <citation type="submission" date="2020-10" db="EMBL/GenBank/DDBJ databases">
        <authorList>
            <person name="Gilroy R."/>
        </authorList>
    </citation>
    <scope>NUCLEOTIDE SEQUENCE</scope>
    <source>
        <strain evidence="9">CHK191-8634</strain>
    </source>
</reference>
<name>A0A9D1LKN2_9CLOT</name>
<gene>
    <name evidence="9" type="ORF">IAB67_03265</name>
</gene>
<reference evidence="9" key="2">
    <citation type="journal article" date="2021" name="PeerJ">
        <title>Extensive microbial diversity within the chicken gut microbiome revealed by metagenomics and culture.</title>
        <authorList>
            <person name="Gilroy R."/>
            <person name="Ravi A."/>
            <person name="Getino M."/>
            <person name="Pursley I."/>
            <person name="Horton D.L."/>
            <person name="Alikhan N.F."/>
            <person name="Baker D."/>
            <person name="Gharbi K."/>
            <person name="Hall N."/>
            <person name="Watson M."/>
            <person name="Adriaenssens E.M."/>
            <person name="Foster-Nyarko E."/>
            <person name="Jarju S."/>
            <person name="Secka A."/>
            <person name="Antonio M."/>
            <person name="Oren A."/>
            <person name="Chaudhuri R.R."/>
            <person name="La Ragione R."/>
            <person name="Hildebrand F."/>
            <person name="Pallen M.J."/>
        </authorList>
    </citation>
    <scope>NUCLEOTIDE SEQUENCE</scope>
    <source>
        <strain evidence="9">CHK191-8634</strain>
    </source>
</reference>
<feature type="transmembrane region" description="Helical" evidence="8">
    <location>
        <begin position="169"/>
        <end position="194"/>
    </location>
</feature>
<evidence type="ECO:0000256" key="3">
    <source>
        <dbReference type="ARBA" id="ARBA00022448"/>
    </source>
</evidence>
<keyword evidence="5 8" id="KW-0812">Transmembrane</keyword>
<dbReference type="AlphaFoldDB" id="A0A9D1LKN2"/>
<evidence type="ECO:0000256" key="1">
    <source>
        <dbReference type="ARBA" id="ARBA00004651"/>
    </source>
</evidence>
<evidence type="ECO:0000313" key="10">
    <source>
        <dbReference type="Proteomes" id="UP000824073"/>
    </source>
</evidence>
<feature type="transmembrane region" description="Helical" evidence="8">
    <location>
        <begin position="78"/>
        <end position="100"/>
    </location>
</feature>
<comment type="subcellular location">
    <subcellularLocation>
        <location evidence="1">Cell membrane</location>
        <topology evidence="1">Multi-pass membrane protein</topology>
    </subcellularLocation>
</comment>
<feature type="transmembrane region" description="Helical" evidence="8">
    <location>
        <begin position="238"/>
        <end position="259"/>
    </location>
</feature>